<dbReference type="Proteomes" id="UP001314263">
    <property type="component" value="Unassembled WGS sequence"/>
</dbReference>
<dbReference type="PROSITE" id="PS51194">
    <property type="entry name" value="HELICASE_CTER"/>
    <property type="match status" value="1"/>
</dbReference>
<dbReference type="GO" id="GO:0051321">
    <property type="term" value="P:meiotic cell cycle"/>
    <property type="evidence" value="ECO:0007669"/>
    <property type="project" value="UniProtKB-KW"/>
</dbReference>
<evidence type="ECO:0000313" key="14">
    <source>
        <dbReference type="EMBL" id="CAK0733747.1"/>
    </source>
</evidence>
<comment type="similarity">
    <text evidence="1">Belongs to the helicase family. SKI2 subfamily.</text>
</comment>
<evidence type="ECO:0000256" key="8">
    <source>
        <dbReference type="ARBA" id="ARBA00034617"/>
    </source>
</evidence>
<dbReference type="InterPro" id="IPR011545">
    <property type="entry name" value="DEAD/DEAH_box_helicase_dom"/>
</dbReference>
<proteinExistence type="inferred from homology"/>
<feature type="domain" description="Helicase ATP-binding" evidence="12">
    <location>
        <begin position="37"/>
        <end position="235"/>
    </location>
</feature>
<dbReference type="Gene3D" id="3.40.50.300">
    <property type="entry name" value="P-loop containing nucleotide triphosphate hydrolases"/>
    <property type="match status" value="2"/>
</dbReference>
<dbReference type="InterPro" id="IPR001650">
    <property type="entry name" value="Helicase_C-like"/>
</dbReference>
<keyword evidence="7" id="KW-0469">Meiosis</keyword>
<evidence type="ECO:0000256" key="4">
    <source>
        <dbReference type="ARBA" id="ARBA00022806"/>
    </source>
</evidence>
<evidence type="ECO:0000256" key="3">
    <source>
        <dbReference type="ARBA" id="ARBA00022801"/>
    </source>
</evidence>
<dbReference type="PANTHER" id="PTHR47835">
    <property type="entry name" value="HFM1, ATP DEPENDENT DNA HELICASE HOMOLOG"/>
    <property type="match status" value="1"/>
</dbReference>
<reference evidence="14 15" key="1">
    <citation type="submission" date="2023-10" db="EMBL/GenBank/DDBJ databases">
        <authorList>
            <person name="Maclean D."/>
            <person name="Macfadyen A."/>
        </authorList>
    </citation>
    <scope>NUCLEOTIDE SEQUENCE [LARGE SCALE GENOMIC DNA]</scope>
</reference>
<keyword evidence="6" id="KW-0413">Isomerase</keyword>
<dbReference type="InterPro" id="IPR004179">
    <property type="entry name" value="Sec63-dom"/>
</dbReference>
<evidence type="ECO:0000259" key="12">
    <source>
        <dbReference type="PROSITE" id="PS51192"/>
    </source>
</evidence>
<feature type="region of interest" description="Disordered" evidence="11">
    <location>
        <begin position="949"/>
        <end position="978"/>
    </location>
</feature>
<dbReference type="Gene3D" id="1.10.10.10">
    <property type="entry name" value="Winged helix-like DNA-binding domain superfamily/Winged helix DNA-binding domain"/>
    <property type="match status" value="1"/>
</dbReference>
<dbReference type="PANTHER" id="PTHR47835:SF3">
    <property type="entry name" value="HELICASE FOR MEIOSIS 1"/>
    <property type="match status" value="1"/>
</dbReference>
<dbReference type="AlphaFoldDB" id="A0AAV1HSR8"/>
<comment type="catalytic activity">
    <reaction evidence="8">
        <text>Couples ATP hydrolysis with the unwinding of duplex DNA by translocating in the 3'-5' direction.</text>
        <dbReference type="EC" id="5.6.2.4"/>
    </reaction>
</comment>
<comment type="catalytic activity">
    <reaction evidence="10">
        <text>ATP + H2O = ADP + phosphate + H(+)</text>
        <dbReference type="Rhea" id="RHEA:13065"/>
        <dbReference type="ChEBI" id="CHEBI:15377"/>
        <dbReference type="ChEBI" id="CHEBI:15378"/>
        <dbReference type="ChEBI" id="CHEBI:30616"/>
        <dbReference type="ChEBI" id="CHEBI:43474"/>
        <dbReference type="ChEBI" id="CHEBI:456216"/>
        <dbReference type="EC" id="5.6.2.4"/>
    </reaction>
</comment>
<dbReference type="GO" id="GO:0043138">
    <property type="term" value="F:3'-5' DNA helicase activity"/>
    <property type="evidence" value="ECO:0007669"/>
    <property type="project" value="UniProtKB-EC"/>
</dbReference>
<dbReference type="Gene3D" id="1.10.3380.10">
    <property type="entry name" value="Sec63 N-terminal domain-like domain"/>
    <property type="match status" value="1"/>
</dbReference>
<keyword evidence="5" id="KW-0067">ATP-binding</keyword>
<keyword evidence="4" id="KW-0347">Helicase</keyword>
<dbReference type="GO" id="GO:0005524">
    <property type="term" value="F:ATP binding"/>
    <property type="evidence" value="ECO:0007669"/>
    <property type="project" value="UniProtKB-KW"/>
</dbReference>
<feature type="region of interest" description="Disordered" evidence="11">
    <location>
        <begin position="887"/>
        <end position="906"/>
    </location>
</feature>
<evidence type="ECO:0000256" key="7">
    <source>
        <dbReference type="ARBA" id="ARBA00023254"/>
    </source>
</evidence>
<dbReference type="PROSITE" id="PS51192">
    <property type="entry name" value="HELICASE_ATP_BIND_1"/>
    <property type="match status" value="1"/>
</dbReference>
<dbReference type="CDD" id="cd18795">
    <property type="entry name" value="SF2_C_Ski2"/>
    <property type="match status" value="1"/>
</dbReference>
<dbReference type="InterPro" id="IPR052247">
    <property type="entry name" value="Meiotic_Crossover_Helicase"/>
</dbReference>
<keyword evidence="2" id="KW-0547">Nucleotide-binding</keyword>
<gene>
    <name evidence="14" type="ORF">CVIRNUC_000326</name>
</gene>
<keyword evidence="15" id="KW-1185">Reference proteome</keyword>
<feature type="region of interest" description="Disordered" evidence="11">
    <location>
        <begin position="1006"/>
        <end position="1026"/>
    </location>
</feature>
<evidence type="ECO:0000256" key="6">
    <source>
        <dbReference type="ARBA" id="ARBA00023235"/>
    </source>
</evidence>
<dbReference type="EC" id="5.6.2.4" evidence="9"/>
<dbReference type="Pfam" id="PF23445">
    <property type="entry name" value="WHD_SNRNP200"/>
    <property type="match status" value="1"/>
</dbReference>
<keyword evidence="3" id="KW-0378">Hydrolase</keyword>
<evidence type="ECO:0000256" key="5">
    <source>
        <dbReference type="ARBA" id="ARBA00022840"/>
    </source>
</evidence>
<evidence type="ECO:0000259" key="13">
    <source>
        <dbReference type="PROSITE" id="PS51194"/>
    </source>
</evidence>
<dbReference type="Pfam" id="PF02889">
    <property type="entry name" value="Sec63"/>
    <property type="match status" value="1"/>
</dbReference>
<dbReference type="SUPFAM" id="SSF158702">
    <property type="entry name" value="Sec63 N-terminal domain-like"/>
    <property type="match status" value="1"/>
</dbReference>
<dbReference type="InterPro" id="IPR036388">
    <property type="entry name" value="WH-like_DNA-bd_sf"/>
</dbReference>
<dbReference type="InterPro" id="IPR027417">
    <property type="entry name" value="P-loop_NTPase"/>
</dbReference>
<evidence type="ECO:0000256" key="10">
    <source>
        <dbReference type="ARBA" id="ARBA00048988"/>
    </source>
</evidence>
<dbReference type="SMART" id="SM00973">
    <property type="entry name" value="Sec63"/>
    <property type="match status" value="1"/>
</dbReference>
<evidence type="ECO:0000313" key="15">
    <source>
        <dbReference type="Proteomes" id="UP001314263"/>
    </source>
</evidence>
<dbReference type="SMART" id="SM00490">
    <property type="entry name" value="HELICc"/>
    <property type="match status" value="1"/>
</dbReference>
<dbReference type="EMBL" id="CAUYUE010000001">
    <property type="protein sequence ID" value="CAK0733747.1"/>
    <property type="molecule type" value="Genomic_DNA"/>
</dbReference>
<dbReference type="GO" id="GO:0003676">
    <property type="term" value="F:nucleic acid binding"/>
    <property type="evidence" value="ECO:0007669"/>
    <property type="project" value="InterPro"/>
</dbReference>
<evidence type="ECO:0000256" key="11">
    <source>
        <dbReference type="SAM" id="MobiDB-lite"/>
    </source>
</evidence>
<evidence type="ECO:0000256" key="9">
    <source>
        <dbReference type="ARBA" id="ARBA00034808"/>
    </source>
</evidence>
<dbReference type="SMART" id="SM00487">
    <property type="entry name" value="DEXDc"/>
    <property type="match status" value="1"/>
</dbReference>
<feature type="compositionally biased region" description="Polar residues" evidence="11">
    <location>
        <begin position="895"/>
        <end position="905"/>
    </location>
</feature>
<feature type="domain" description="Helicase C-terminal" evidence="13">
    <location>
        <begin position="273"/>
        <end position="465"/>
    </location>
</feature>
<comment type="caution">
    <text evidence="14">The sequence shown here is derived from an EMBL/GenBank/DDBJ whole genome shotgun (WGS) entry which is preliminary data.</text>
</comment>
<accession>A0AAV1HSR8</accession>
<dbReference type="Pfam" id="PF00270">
    <property type="entry name" value="DEAD"/>
    <property type="match status" value="1"/>
</dbReference>
<dbReference type="GO" id="GO:0016787">
    <property type="term" value="F:hydrolase activity"/>
    <property type="evidence" value="ECO:0007669"/>
    <property type="project" value="UniProtKB-KW"/>
</dbReference>
<dbReference type="InterPro" id="IPR014001">
    <property type="entry name" value="Helicase_ATP-bd"/>
</dbReference>
<name>A0AAV1HSR8_9CHLO</name>
<evidence type="ECO:0000256" key="1">
    <source>
        <dbReference type="ARBA" id="ARBA00010140"/>
    </source>
</evidence>
<dbReference type="InterPro" id="IPR057842">
    <property type="entry name" value="WH_MER3"/>
</dbReference>
<organism evidence="14 15">
    <name type="scientific">Coccomyxa viridis</name>
    <dbReference type="NCBI Taxonomy" id="1274662"/>
    <lineage>
        <taxon>Eukaryota</taxon>
        <taxon>Viridiplantae</taxon>
        <taxon>Chlorophyta</taxon>
        <taxon>core chlorophytes</taxon>
        <taxon>Trebouxiophyceae</taxon>
        <taxon>Trebouxiophyceae incertae sedis</taxon>
        <taxon>Coccomyxaceae</taxon>
        <taxon>Coccomyxa</taxon>
    </lineage>
</organism>
<evidence type="ECO:0000256" key="2">
    <source>
        <dbReference type="ARBA" id="ARBA00022741"/>
    </source>
</evidence>
<sequence>MAHASAGGIVPVSHLPAPFRAVFTFRYFNAVQSETFSVAYGTRTNMVVAAPTGSGKTGVLELAILNTLSNRLQQNGGTFPASVRLRTIYLAPSKALVQEKVKEWQHRLGSSLGLRVEELTGDSDSMQDIGRTEDADIICTTPEKFDSMTRRRIDQGGARFLGEVSLVLIDEVHLLNESRGASLEGGVVSRIKMIGALPSMHELPVASVRYVAISATIQNVEDIAEWLGAPPQGIFAFGEEVRPAKLTTIVKGFPTTTADFLFERRLNSHLTGIIKQYSNGLPTLVFCSSRKGTEETSSCLLSSGVSHGYMGTNAQRAALADAAAHLENRSLAHAVCSGIAFHHGNLCAGDRALVEALFLNRAIAVLCTTSTLAQGVNLPAHLVVLKGTRRWVGDKGDVPGNKEYDRSTILQMIGRAGRPQFDDEGVAVLMTQKEMEPLYKNLTSGTEVVESQLGESFAEYLNAEIALRNIVDMEGARHWLSSTFLFVRARKDPTKYGLPNSAVDIGAILERKYIMRFMKELSQHGLVKLVDESQGLGRLVQPLLPGLLMAEMYIRLETMVSLIRVQSGASMPVLLQLLAGAQEFHSICLRRSEKKVLNTLNKNAACVRYSVENPAKPGKATPRIKTAAEKIFILVNEGLSDNPTNTLDFSMKQELEQIIRVGARIAACMAKLFAHKQALAATANAILLQKCLKQRIWDNSGVECMQLQGVGDKTSKLLAAAKLSKLRQLDAADPRKIEAVTQRKYPFGDTLKQQLHSIMPPQMNLSISATGWRPGGLLSFEVRVSRLTAPEHSTNSRAILIVGSVHDDVLLAHESFTLEQFPSPLILSLSTRSAPAGQAATSVVASIILSRYMGLDITRKLSLPWNAPLQHTAGLWAAEPPVEVNQDSLAAESAASPQSKASHVSSLPIVAPKQESELDCAVYSAANDPENALTPSKKDNQIQNIQNVRRMGRQQKSSQSQEEQRMPFRSTQTHMTPQQKQPAQCAKAMGLDNPFSLFTYSDAEHGNASRRTALASTSGQRSPPEEPLREIIRFKARKLRDQKDILLSCASLLRETGHLASQKVSPQQLPAARLLSCSSAPLLSPSAQHSYFSQGSAAGAGRTHEGTPAACTSEKEVYTGRVLVQQLGAEKIKVGAMQPSTSGVCTEAASAACEARRSGAQSRPNLESRQNLEHITDASASMLSPAVQIVSMASSPVKRRQRLVPFLPIVEFSAANAVGSSVAQENKSSTSKQQTGVNADSTACRSIFSFL</sequence>
<dbReference type="SUPFAM" id="SSF52540">
    <property type="entry name" value="P-loop containing nucleoside triphosphate hydrolases"/>
    <property type="match status" value="1"/>
</dbReference>
<protein>
    <recommendedName>
        <fullName evidence="9">DNA 3'-5' helicase</fullName>
        <ecNumber evidence="9">5.6.2.4</ecNumber>
    </recommendedName>
</protein>